<dbReference type="EMBL" id="CP017476">
    <property type="protein sequence ID" value="AOW14979.1"/>
    <property type="molecule type" value="Genomic_DNA"/>
</dbReference>
<evidence type="ECO:0000313" key="1">
    <source>
        <dbReference type="EMBL" id="AOW14979.1"/>
    </source>
</evidence>
<dbReference type="EMBL" id="LVWD01000016">
    <property type="protein sequence ID" value="OAD41431.1"/>
    <property type="molecule type" value="Genomic_DNA"/>
</dbReference>
<reference evidence="1 4" key="2">
    <citation type="submission" date="2016-10" db="EMBL/GenBank/DDBJ databases">
        <title>Hydorgenophaga sp. LPB0072 isolated from gastropod.</title>
        <authorList>
            <person name="Kim E."/>
            <person name="Yi H."/>
        </authorList>
    </citation>
    <scope>NUCLEOTIDE SEQUENCE [LARGE SCALE GENOMIC DNA]</scope>
    <source>
        <strain evidence="1 4">LPB0072</strain>
    </source>
</reference>
<dbReference type="Proteomes" id="UP000185657">
    <property type="component" value="Unassembled WGS sequence"/>
</dbReference>
<sequence length="201" mass="22835">MDLLAPLLFIAFGVFVIKNAEQRQRIAWLSAILGPIKLEKSIETLATGYMRALAETDPERSEPIWRMLEGSEATLVQQLDRLAKDIQTMPPAQARISRWSMALPMATRLFPDATFDLREAFRVHAKGFAQSVTNAEGLSRKQQARRLLAEMLLFQHTCHWYCRSKSVASARLMVRHQATHEETLALVSPQTRQGYQALLTE</sequence>
<reference evidence="2 3" key="1">
    <citation type="submission" date="2016-02" db="EMBL/GenBank/DDBJ databases">
        <title>Draft genome sequence of Hydrogenophaga sp. LPB0072.</title>
        <authorList>
            <person name="Shin S.-K."/>
            <person name="Yi H."/>
        </authorList>
    </citation>
    <scope>NUCLEOTIDE SEQUENCE [LARGE SCALE GENOMIC DNA]</scope>
    <source>
        <strain evidence="2 3">LPB0072</strain>
    </source>
</reference>
<gene>
    <name evidence="1" type="ORF">LPB072_21330</name>
    <name evidence="2" type="ORF">LPB72_13005</name>
</gene>
<organism evidence="1 4">
    <name type="scientific">Hydrogenophaga crassostreae</name>
    <dbReference type="NCBI Taxonomy" id="1763535"/>
    <lineage>
        <taxon>Bacteria</taxon>
        <taxon>Pseudomonadati</taxon>
        <taxon>Pseudomonadota</taxon>
        <taxon>Betaproteobacteria</taxon>
        <taxon>Burkholderiales</taxon>
        <taxon>Comamonadaceae</taxon>
        <taxon>Hydrogenophaga</taxon>
    </lineage>
</organism>
<dbReference type="RefSeq" id="WP_066091345.1">
    <property type="nucleotide sequence ID" value="NZ_CP017476.1"/>
</dbReference>
<dbReference type="AlphaFoldDB" id="A0A167HLZ3"/>
<proteinExistence type="predicted"/>
<dbReference type="OrthoDB" id="8654508at2"/>
<evidence type="ECO:0000313" key="4">
    <source>
        <dbReference type="Proteomes" id="UP000185680"/>
    </source>
</evidence>
<dbReference type="Proteomes" id="UP000185680">
    <property type="component" value="Chromosome"/>
</dbReference>
<evidence type="ECO:0000313" key="3">
    <source>
        <dbReference type="Proteomes" id="UP000185657"/>
    </source>
</evidence>
<evidence type="ECO:0000313" key="2">
    <source>
        <dbReference type="EMBL" id="OAD41431.1"/>
    </source>
</evidence>
<accession>A0A167HLZ3</accession>
<keyword evidence="3" id="KW-1185">Reference proteome</keyword>
<protein>
    <submittedName>
        <fullName evidence="1">Uncharacterized protein</fullName>
    </submittedName>
</protein>
<dbReference type="KEGG" id="hyl:LPB072_21330"/>
<name>A0A167HLZ3_9BURK</name>